<evidence type="ECO:0000256" key="4">
    <source>
        <dbReference type="ARBA" id="ARBA00012557"/>
    </source>
</evidence>
<gene>
    <name evidence="13" type="ORF">NKR23_g10367</name>
</gene>
<keyword evidence="8" id="KW-0547">Nucleotide-binding</keyword>
<evidence type="ECO:0000256" key="1">
    <source>
        <dbReference type="ARBA" id="ARBA00004606"/>
    </source>
</evidence>
<keyword evidence="9" id="KW-0735">Signal-anchor</keyword>
<evidence type="ECO:0000256" key="8">
    <source>
        <dbReference type="ARBA" id="ARBA00022741"/>
    </source>
</evidence>
<sequence length="441" mass="50443">MVLWWSRRRLRFRLLILPPTLLLLVLVILPNDSNIRLAIHYFSPSSPFANDRWFSQPPQHPVKWHDDVAIILKSGFGTQRRISAWLDSVGEVGDLLIAADFTTDLGKDFVHHGRQLLVHDVVGQMMKQGLFPDRLSHQRLERYRKLRNAIIDGDINLANDLSKAYGWELDAMKFISSLELAYKTMPDKDWYLLVDDDTYILQPSMEALLGHFDPSFPYYIGNGVGNYDGRFAHGGSSVVLSQAAMRRLFANPRLVIAAHHDSLTDPFGDHLLAATLMKLGIYLEEEHCRYFNGERPVATKIRADRFCAPIVSFHGLSSPTEMRNTGRTFRDAPYLIRWIDLWGIYDAPQLSAFAAEPIRRNWDHVGRLDEYTKTFPNTKAAKDCLKACHDWSNCLAWTWDVEKELCHVSPWMIVGEAAEDKVSGLDLPRVKRLARACRALT</sequence>
<evidence type="ECO:0000313" key="14">
    <source>
        <dbReference type="Proteomes" id="UP001174694"/>
    </source>
</evidence>
<comment type="caution">
    <text evidence="13">The sequence shown here is derived from an EMBL/GenBank/DDBJ whole genome shotgun (WGS) entry which is preliminary data.</text>
</comment>
<dbReference type="Gene3D" id="3.50.4.10">
    <property type="entry name" value="Hepatocyte Growth Factor"/>
    <property type="match status" value="1"/>
</dbReference>
<dbReference type="PANTHER" id="PTHR23033:SF40">
    <property type="entry name" value="APPLE DOMAIN-CONTAINING PROTEIN"/>
    <property type="match status" value="1"/>
</dbReference>
<accession>A0AA38R4M0</accession>
<keyword evidence="5" id="KW-0328">Glycosyltransferase</keyword>
<evidence type="ECO:0000259" key="12">
    <source>
        <dbReference type="Pfam" id="PF02434"/>
    </source>
</evidence>
<evidence type="ECO:0000256" key="9">
    <source>
        <dbReference type="ARBA" id="ARBA00022968"/>
    </source>
</evidence>
<evidence type="ECO:0000256" key="2">
    <source>
        <dbReference type="ARBA" id="ARBA00004922"/>
    </source>
</evidence>
<dbReference type="PANTHER" id="PTHR23033">
    <property type="entry name" value="BETA1,3-GALACTOSYLTRANSFERASE"/>
    <property type="match status" value="1"/>
</dbReference>
<name>A0AA38R4M0_9PEZI</name>
<comment type="similarity">
    <text evidence="3">Belongs to the glycosyltransferase 31 family. Beta3-Gal-T subfamily.</text>
</comment>
<dbReference type="Pfam" id="PF02434">
    <property type="entry name" value="Fringe"/>
    <property type="match status" value="1"/>
</dbReference>
<evidence type="ECO:0000256" key="3">
    <source>
        <dbReference type="ARBA" id="ARBA00006462"/>
    </source>
</evidence>
<keyword evidence="10" id="KW-1133">Transmembrane helix</keyword>
<evidence type="ECO:0000313" key="13">
    <source>
        <dbReference type="EMBL" id="KAJ9134136.1"/>
    </source>
</evidence>
<dbReference type="Gene3D" id="3.90.550.50">
    <property type="match status" value="1"/>
</dbReference>
<keyword evidence="14" id="KW-1185">Reference proteome</keyword>
<dbReference type="EC" id="2.4.1.122" evidence="4"/>
<evidence type="ECO:0000256" key="7">
    <source>
        <dbReference type="ARBA" id="ARBA00022692"/>
    </source>
</evidence>
<organism evidence="13 14">
    <name type="scientific">Pleurostoma richardsiae</name>
    <dbReference type="NCBI Taxonomy" id="41990"/>
    <lineage>
        <taxon>Eukaryota</taxon>
        <taxon>Fungi</taxon>
        <taxon>Dikarya</taxon>
        <taxon>Ascomycota</taxon>
        <taxon>Pezizomycotina</taxon>
        <taxon>Sordariomycetes</taxon>
        <taxon>Sordariomycetidae</taxon>
        <taxon>Calosphaeriales</taxon>
        <taxon>Pleurostomataceae</taxon>
        <taxon>Pleurostoma</taxon>
    </lineage>
</organism>
<comment type="subcellular location">
    <subcellularLocation>
        <location evidence="1">Membrane</location>
        <topology evidence="1">Single-pass type II membrane protein</topology>
    </subcellularLocation>
</comment>
<dbReference type="GO" id="GO:0016263">
    <property type="term" value="F:glycoprotein-N-acetylgalactosamine 3-beta-galactosyltransferase activity"/>
    <property type="evidence" value="ECO:0007669"/>
    <property type="project" value="UniProtKB-EC"/>
</dbReference>
<keyword evidence="6" id="KW-0808">Transferase</keyword>
<comment type="pathway">
    <text evidence="2">Protein modification; protein glycosylation.</text>
</comment>
<evidence type="ECO:0000256" key="6">
    <source>
        <dbReference type="ARBA" id="ARBA00022679"/>
    </source>
</evidence>
<evidence type="ECO:0000256" key="11">
    <source>
        <dbReference type="ARBA" id="ARBA00023136"/>
    </source>
</evidence>
<dbReference type="GO" id="GO:0016020">
    <property type="term" value="C:membrane"/>
    <property type="evidence" value="ECO:0007669"/>
    <property type="project" value="UniProtKB-SubCell"/>
</dbReference>
<dbReference type="AlphaFoldDB" id="A0AA38R4M0"/>
<keyword evidence="11" id="KW-0472">Membrane</keyword>
<evidence type="ECO:0000256" key="10">
    <source>
        <dbReference type="ARBA" id="ARBA00022989"/>
    </source>
</evidence>
<dbReference type="Proteomes" id="UP001174694">
    <property type="component" value="Unassembled WGS sequence"/>
</dbReference>
<protein>
    <recommendedName>
        <fullName evidence="4">N-acetylgalactosaminide beta-1,3-galactosyltransferase</fullName>
        <ecNumber evidence="4">2.4.1.122</ecNumber>
    </recommendedName>
</protein>
<evidence type="ECO:0000256" key="5">
    <source>
        <dbReference type="ARBA" id="ARBA00022676"/>
    </source>
</evidence>
<keyword evidence="7" id="KW-0812">Transmembrane</keyword>
<feature type="domain" description="Fringe-like glycosyltransferase" evidence="12">
    <location>
        <begin position="179"/>
        <end position="258"/>
    </location>
</feature>
<reference evidence="13" key="1">
    <citation type="submission" date="2022-07" db="EMBL/GenBank/DDBJ databases">
        <title>Fungi with potential for degradation of polypropylene.</title>
        <authorList>
            <person name="Gostincar C."/>
        </authorList>
    </citation>
    <scope>NUCLEOTIDE SEQUENCE</scope>
    <source>
        <strain evidence="13">EXF-13308</strain>
    </source>
</reference>
<dbReference type="InterPro" id="IPR026050">
    <property type="entry name" value="C1GALT1/C1GALT1_chp1"/>
</dbReference>
<dbReference type="InterPro" id="IPR003378">
    <property type="entry name" value="Fringe-like_glycosylTrfase"/>
</dbReference>
<dbReference type="EMBL" id="JANBVO010000045">
    <property type="protein sequence ID" value="KAJ9134136.1"/>
    <property type="molecule type" value="Genomic_DNA"/>
</dbReference>
<proteinExistence type="inferred from homology"/>
<dbReference type="GO" id="GO:0000166">
    <property type="term" value="F:nucleotide binding"/>
    <property type="evidence" value="ECO:0007669"/>
    <property type="project" value="UniProtKB-KW"/>
</dbReference>